<keyword evidence="2" id="KW-0472">Membrane</keyword>
<protein>
    <submittedName>
        <fullName evidence="6">Pimeloyl-ACP methyl ester carboxylesterase</fullName>
    </submittedName>
</protein>
<name>A0ABT9NB64_9ACTO</name>
<feature type="compositionally biased region" description="Low complexity" evidence="1">
    <location>
        <begin position="65"/>
        <end position="83"/>
    </location>
</feature>
<evidence type="ECO:0000256" key="3">
    <source>
        <dbReference type="SAM" id="SignalP"/>
    </source>
</evidence>
<organism evidence="6 7">
    <name type="scientific">Arcanobacterium wilhelmae</name>
    <dbReference type="NCBI Taxonomy" id="1803177"/>
    <lineage>
        <taxon>Bacteria</taxon>
        <taxon>Bacillati</taxon>
        <taxon>Actinomycetota</taxon>
        <taxon>Actinomycetes</taxon>
        <taxon>Actinomycetales</taxon>
        <taxon>Actinomycetaceae</taxon>
        <taxon>Arcanobacterium</taxon>
    </lineage>
</organism>
<feature type="compositionally biased region" description="Basic and acidic residues" evidence="1">
    <location>
        <begin position="179"/>
        <end position="200"/>
    </location>
</feature>
<evidence type="ECO:0000259" key="4">
    <source>
        <dbReference type="Pfam" id="PF00561"/>
    </source>
</evidence>
<dbReference type="Pfam" id="PF08386">
    <property type="entry name" value="Abhydrolase_4"/>
    <property type="match status" value="1"/>
</dbReference>
<dbReference type="InterPro" id="IPR029058">
    <property type="entry name" value="AB_hydrolase_fold"/>
</dbReference>
<gene>
    <name evidence="6" type="ORF">J2S49_000821</name>
</gene>
<feature type="domain" description="Peptidase S33 tripeptidyl aminopeptidase-like C-terminal" evidence="5">
    <location>
        <begin position="707"/>
        <end position="786"/>
    </location>
</feature>
<dbReference type="InterPro" id="IPR013595">
    <property type="entry name" value="Pept_S33_TAP-like_C"/>
</dbReference>
<accession>A0ABT9NB64</accession>
<evidence type="ECO:0000313" key="7">
    <source>
        <dbReference type="Proteomes" id="UP001235966"/>
    </source>
</evidence>
<keyword evidence="2" id="KW-0812">Transmembrane</keyword>
<sequence length="933" mass="99155">MRKTSRGIVAALGAASVLLTPALANAAPNDPAGQQPAYTSSTASVSTQATTDADKALIAAAIAHAATASEKDATPAPAATTDPTPAPQPSATPTAEPSPSSSASPSADPTTAPSAQPSATPAPEPSITPTTAPTTDATASPSAEPSPSASPSETPAPAPNADPTPSASPTYDPAPKWDSFAKDKPEYPESAKQFDPDGDGKYVIPEPVQGGKGAGAVPAGLEKYYNQKIQWGKCDLPDLITDDNGKQYTANDGATVSPEGVKTTRIARNVECGYVIVPVDYSKPDGERMAVYVYHAAARDVNSDVSGDLSDPNRATNGLLFVNPGGPGGDSTTFANDLAWAGMRMLTQEVDGKVTYLDDPSNPYAPLSRFDIVGVAPRGTAHSMPSILCNSVETDRLADSLKLSPADYGDFTKFVHNDCVTQSVAQFPGMDGENYVNHAGVINTARDMDVVRAILGQEKLSYYGVSYGTRLGNQYRSLFENNIDRMLLDSSTNQLVNNYPLLKPYQDEAIAPAGYYDGGLAQHRAINQTFRHFLATCLTSGECALADNAKLDPKSVTPEQIQAVLDKYTELMRGAAKDSSYVAKAYEGRDFTFDDMTIGTIQAMYATSLWPKLQAALNALVVEKDPSGLLELGDRYYSRTWDPDKKKLVYDVDSSKPYRFQTLSCLDELAQKEAYSSSELSKLAYEAAPWRYSSPEAASGDGVEYPDYCAQWTASEKALSVVSQTVKPLATLVLGNAFDFATPFWQSVVHAKLNQGYLIISPNPTHGVYFDTKCAMNIVGRFLDVGPKQFDLDFANGLFKDAKYTGAQGVDTVDIYSKPTVATECQLISFRPANLFEPEGTPLIKLVPATKIQKKNNAPTPQQKAKPQEKKNSQGGHASAVKPNAPMAQHNAAPMAQQGGLAHTGANVATLAAVAALTMIVGGASVAMRRKEN</sequence>
<dbReference type="Proteomes" id="UP001235966">
    <property type="component" value="Unassembled WGS sequence"/>
</dbReference>
<dbReference type="InterPro" id="IPR000073">
    <property type="entry name" value="AB_hydrolase_1"/>
</dbReference>
<dbReference type="PANTHER" id="PTHR45725:SF18">
    <property type="entry name" value="ORC1-LIKE AAA ATPASE DOMAIN-CONTAINING PROTEIN"/>
    <property type="match status" value="1"/>
</dbReference>
<keyword evidence="2" id="KW-1133">Transmembrane helix</keyword>
<feature type="signal peptide" evidence="3">
    <location>
        <begin position="1"/>
        <end position="26"/>
    </location>
</feature>
<feature type="domain" description="AB hydrolase-1" evidence="4">
    <location>
        <begin position="367"/>
        <end position="496"/>
    </location>
</feature>
<dbReference type="RefSeq" id="WP_307014362.1">
    <property type="nucleotide sequence ID" value="NZ_JAUSQW010000001.1"/>
</dbReference>
<feature type="region of interest" description="Disordered" evidence="1">
    <location>
        <begin position="25"/>
        <end position="49"/>
    </location>
</feature>
<dbReference type="PANTHER" id="PTHR45725">
    <property type="entry name" value="FORMIN HOMOLOGY 2 FAMILY MEMBER"/>
    <property type="match status" value="1"/>
</dbReference>
<dbReference type="EMBL" id="JAUSQW010000001">
    <property type="protein sequence ID" value="MDP9800745.1"/>
    <property type="molecule type" value="Genomic_DNA"/>
</dbReference>
<feature type="chain" id="PRO_5045684376" evidence="3">
    <location>
        <begin position="27"/>
        <end position="933"/>
    </location>
</feature>
<proteinExistence type="predicted"/>
<dbReference type="InterPro" id="IPR051425">
    <property type="entry name" value="Formin_Homology"/>
</dbReference>
<evidence type="ECO:0000256" key="1">
    <source>
        <dbReference type="SAM" id="MobiDB-lite"/>
    </source>
</evidence>
<feature type="compositionally biased region" description="Low complexity" evidence="1">
    <location>
        <begin position="91"/>
        <end position="119"/>
    </location>
</feature>
<feature type="region of interest" description="Disordered" evidence="1">
    <location>
        <begin position="65"/>
        <end position="201"/>
    </location>
</feature>
<feature type="transmembrane region" description="Helical" evidence="2">
    <location>
        <begin position="908"/>
        <end position="928"/>
    </location>
</feature>
<comment type="caution">
    <text evidence="6">The sequence shown here is derived from an EMBL/GenBank/DDBJ whole genome shotgun (WGS) entry which is preliminary data.</text>
</comment>
<feature type="compositionally biased region" description="Polar residues" evidence="1">
    <location>
        <begin position="855"/>
        <end position="865"/>
    </location>
</feature>
<dbReference type="Pfam" id="PF00561">
    <property type="entry name" value="Abhydrolase_1"/>
    <property type="match status" value="1"/>
</dbReference>
<reference evidence="6 7" key="1">
    <citation type="submission" date="2023-07" db="EMBL/GenBank/DDBJ databases">
        <title>Sequencing the genomes of 1000 actinobacteria strains.</title>
        <authorList>
            <person name="Klenk H.-P."/>
        </authorList>
    </citation>
    <scope>NUCLEOTIDE SEQUENCE [LARGE SCALE GENOMIC DNA]</scope>
    <source>
        <strain evidence="6 7">DSM 102162</strain>
    </source>
</reference>
<evidence type="ECO:0000313" key="6">
    <source>
        <dbReference type="EMBL" id="MDP9800745.1"/>
    </source>
</evidence>
<dbReference type="Gene3D" id="3.40.50.1820">
    <property type="entry name" value="alpha/beta hydrolase"/>
    <property type="match status" value="1"/>
</dbReference>
<keyword evidence="7" id="KW-1185">Reference proteome</keyword>
<feature type="compositionally biased region" description="Low complexity" evidence="1">
    <location>
        <begin position="127"/>
        <end position="153"/>
    </location>
</feature>
<evidence type="ECO:0000259" key="5">
    <source>
        <dbReference type="Pfam" id="PF08386"/>
    </source>
</evidence>
<dbReference type="SUPFAM" id="SSF53474">
    <property type="entry name" value="alpha/beta-Hydrolases"/>
    <property type="match status" value="1"/>
</dbReference>
<feature type="region of interest" description="Disordered" evidence="1">
    <location>
        <begin position="849"/>
        <end position="883"/>
    </location>
</feature>
<evidence type="ECO:0000256" key="2">
    <source>
        <dbReference type="SAM" id="Phobius"/>
    </source>
</evidence>
<keyword evidence="3" id="KW-0732">Signal</keyword>